<dbReference type="SMART" id="SM00320">
    <property type="entry name" value="WD40"/>
    <property type="match status" value="3"/>
</dbReference>
<dbReference type="InterPro" id="IPR011009">
    <property type="entry name" value="Kinase-like_dom_sf"/>
</dbReference>
<dbReference type="Gene3D" id="3.30.200.20">
    <property type="entry name" value="Phosphorylase Kinase, domain 1"/>
    <property type="match status" value="1"/>
</dbReference>
<feature type="region of interest" description="Disordered" evidence="7">
    <location>
        <begin position="357"/>
        <end position="435"/>
    </location>
</feature>
<dbReference type="Gene3D" id="1.10.510.10">
    <property type="entry name" value="Transferase(Phosphotransferase) domain 1"/>
    <property type="match status" value="1"/>
</dbReference>
<dbReference type="InterPro" id="IPR015943">
    <property type="entry name" value="WD40/YVTN_repeat-like_dom_sf"/>
</dbReference>
<evidence type="ECO:0000256" key="1">
    <source>
        <dbReference type="ARBA" id="ARBA00022679"/>
    </source>
</evidence>
<dbReference type="SMART" id="SM00220">
    <property type="entry name" value="S_TKc"/>
    <property type="match status" value="1"/>
</dbReference>
<dbReference type="EMBL" id="CP002353">
    <property type="protein sequence ID" value="ADV62222.1"/>
    <property type="molecule type" value="Genomic_DNA"/>
</dbReference>
<dbReference type="InterPro" id="IPR008271">
    <property type="entry name" value="Ser/Thr_kinase_AS"/>
</dbReference>
<evidence type="ECO:0000256" key="2">
    <source>
        <dbReference type="ARBA" id="ARBA00022741"/>
    </source>
</evidence>
<feature type="compositionally biased region" description="Pro residues" evidence="7">
    <location>
        <begin position="367"/>
        <end position="409"/>
    </location>
</feature>
<sequence>MLPTASPHGMDHDDRLEPGPASPRHGSGEWTASAVKDEFDRAAAGLIESNHPIDPGRVVIGQVLFEKYLIVRKLGQGGMGLVWMVKHLELDTFRALKMILDGIATDQEMRHRFRREAKVMAAFSHPHSVTVHDAGLGPNYGYLEMEYVRGTSIDRLLAPGVPMPMVWIAKVIEQLCDVLSAAHRMRIIHRDLKPANLMLLADRPVGSEFLKVLDFGLAKILADAELDLTRNGFVGTVSYASPEQAMGDAVDERTDLYSTGVLLYEFLCGHRPFEGSTIQQFEDVLRNMPPPPSVRNPNAGIAPCWDAFTLRCLSKDPARRPRTAAEFWEEFKETRNLAESGRRYKPLPAAIRNAHAGDSALDSPKGSPSPAPSNPAPPPQPPPAASVPNPLPPTPAPHAPPPVASPPLTPAAGKTNRVSAADRVPTQSLLMKGKTSPAIKPMETLNLSANPGPGVVARRAACEWLEADAQEAHLPANCQHNLAIRGGLAWASWTPHLDHLLFLTHAGDLVTLRIAERRTLHRLKLEGPLDLKRPGLAISADGRRLFRGVDNAVIGIDLSSGVEIVRLETPGQRPRLIVLDEPSNRLMAAGHLLWCWDLTSLRPIITGGSLGGEVRSLAFHDDHRAAVSLSAEGATQLWDLQGGWPIETAEISGATTLSPLKTVGWAAVGSFQGQIQMWDLIGRCPVPQPLGDHLSWISALATSPDGRFVAAGSRTGSLAIWDVARPGTAVHHREAHTGEVRAIEWTNDQSRLLTVGGDDRIRIWTLPPALGRHNPAPVVGSSPYVGGSPRPLTQPHPPPNPLDALKRSTKRMTLWNRLFNRS</sequence>
<evidence type="ECO:0000259" key="8">
    <source>
        <dbReference type="PROSITE" id="PS50011"/>
    </source>
</evidence>
<evidence type="ECO:0000313" key="9">
    <source>
        <dbReference type="EMBL" id="ADV62222.1"/>
    </source>
</evidence>
<keyword evidence="4 6" id="KW-0067">ATP-binding</keyword>
<keyword evidence="3 9" id="KW-0418">Kinase</keyword>
<dbReference type="SUPFAM" id="SSF56112">
    <property type="entry name" value="Protein kinase-like (PK-like)"/>
    <property type="match status" value="1"/>
</dbReference>
<dbReference type="PANTHER" id="PTHR43289:SF6">
    <property type="entry name" value="SERINE_THREONINE-PROTEIN KINASE NEKL-3"/>
    <property type="match status" value="1"/>
</dbReference>
<dbReference type="Pfam" id="PF00400">
    <property type="entry name" value="WD40"/>
    <property type="match status" value="2"/>
</dbReference>
<dbReference type="HOGENOM" id="CLU_344124_0_0_0"/>
<dbReference type="PROSITE" id="PS50294">
    <property type="entry name" value="WD_REPEATS_REGION"/>
    <property type="match status" value="2"/>
</dbReference>
<evidence type="ECO:0000256" key="7">
    <source>
        <dbReference type="SAM" id="MobiDB-lite"/>
    </source>
</evidence>
<feature type="compositionally biased region" description="Pro residues" evidence="7">
    <location>
        <begin position="792"/>
        <end position="801"/>
    </location>
</feature>
<feature type="region of interest" description="Disordered" evidence="7">
    <location>
        <begin position="1"/>
        <end position="29"/>
    </location>
</feature>
<keyword evidence="5" id="KW-0853">WD repeat</keyword>
<dbReference type="PROSITE" id="PS00107">
    <property type="entry name" value="PROTEIN_KINASE_ATP"/>
    <property type="match status" value="1"/>
</dbReference>
<dbReference type="Pfam" id="PF00069">
    <property type="entry name" value="Pkinase"/>
    <property type="match status" value="1"/>
</dbReference>
<dbReference type="eggNOG" id="COG0515">
    <property type="taxonomic scope" value="Bacteria"/>
</dbReference>
<evidence type="ECO:0000256" key="5">
    <source>
        <dbReference type="PROSITE-ProRule" id="PRU00221"/>
    </source>
</evidence>
<keyword evidence="9" id="KW-0723">Serine/threonine-protein kinase</keyword>
<feature type="binding site" evidence="6">
    <location>
        <position position="97"/>
    </location>
    <ligand>
        <name>ATP</name>
        <dbReference type="ChEBI" id="CHEBI:30616"/>
    </ligand>
</feature>
<reference key="1">
    <citation type="submission" date="2010-11" db="EMBL/GenBank/DDBJ databases">
        <title>The complete sequence of chromosome of Isophaera pallida ATCC 43644.</title>
        <authorList>
            <consortium name="US DOE Joint Genome Institute (JGI-PGF)"/>
            <person name="Lucas S."/>
            <person name="Copeland A."/>
            <person name="Lapidus A."/>
            <person name="Bruce D."/>
            <person name="Goodwin L."/>
            <person name="Pitluck S."/>
            <person name="Kyrpides N."/>
            <person name="Mavromatis K."/>
            <person name="Pagani I."/>
            <person name="Ivanova N."/>
            <person name="Saunders E."/>
            <person name="Brettin T."/>
            <person name="Detter J.C."/>
            <person name="Han C."/>
            <person name="Tapia R."/>
            <person name="Land M."/>
            <person name="Hauser L."/>
            <person name="Markowitz V."/>
            <person name="Cheng J.-F."/>
            <person name="Hugenholtz P."/>
            <person name="Woyke T."/>
            <person name="Wu D."/>
            <person name="Eisen J.A."/>
        </authorList>
    </citation>
    <scope>NUCLEOTIDE SEQUENCE</scope>
    <source>
        <strain>ATCC 43644</strain>
    </source>
</reference>
<dbReference type="KEGG" id="ipa:Isop_1638"/>
<dbReference type="GO" id="GO:0004674">
    <property type="term" value="F:protein serine/threonine kinase activity"/>
    <property type="evidence" value="ECO:0007669"/>
    <property type="project" value="UniProtKB-KW"/>
</dbReference>
<evidence type="ECO:0000256" key="6">
    <source>
        <dbReference type="PROSITE-ProRule" id="PRU10141"/>
    </source>
</evidence>
<dbReference type="PROSITE" id="PS50011">
    <property type="entry name" value="PROTEIN_KINASE_DOM"/>
    <property type="match status" value="1"/>
</dbReference>
<dbReference type="InterPro" id="IPR011047">
    <property type="entry name" value="Quinoprotein_ADH-like_sf"/>
</dbReference>
<organism evidence="9 10">
    <name type="scientific">Isosphaera pallida (strain ATCC 43644 / DSM 9630 / IS1B)</name>
    <dbReference type="NCBI Taxonomy" id="575540"/>
    <lineage>
        <taxon>Bacteria</taxon>
        <taxon>Pseudomonadati</taxon>
        <taxon>Planctomycetota</taxon>
        <taxon>Planctomycetia</taxon>
        <taxon>Isosphaerales</taxon>
        <taxon>Isosphaeraceae</taxon>
        <taxon>Isosphaera</taxon>
    </lineage>
</organism>
<keyword evidence="2 6" id="KW-0547">Nucleotide-binding</keyword>
<gene>
    <name evidence="9" type="ordered locus">Isop_1638</name>
</gene>
<dbReference type="CDD" id="cd14014">
    <property type="entry name" value="STKc_PknB_like"/>
    <property type="match status" value="1"/>
</dbReference>
<evidence type="ECO:0000256" key="4">
    <source>
        <dbReference type="ARBA" id="ARBA00022840"/>
    </source>
</evidence>
<dbReference type="AlphaFoldDB" id="E8R095"/>
<dbReference type="InterPro" id="IPR001680">
    <property type="entry name" value="WD40_rpt"/>
</dbReference>
<keyword evidence="10" id="KW-1185">Reference proteome</keyword>
<dbReference type="Proteomes" id="UP000008631">
    <property type="component" value="Chromosome"/>
</dbReference>
<dbReference type="InterPro" id="IPR017441">
    <property type="entry name" value="Protein_kinase_ATP_BS"/>
</dbReference>
<dbReference type="InterPro" id="IPR000719">
    <property type="entry name" value="Prot_kinase_dom"/>
</dbReference>
<feature type="region of interest" description="Disordered" evidence="7">
    <location>
        <begin position="775"/>
        <end position="805"/>
    </location>
</feature>
<accession>E8R095</accession>
<dbReference type="STRING" id="575540.Isop_1638"/>
<dbReference type="eggNOG" id="COG2319">
    <property type="taxonomic scope" value="Bacteria"/>
</dbReference>
<evidence type="ECO:0000256" key="3">
    <source>
        <dbReference type="ARBA" id="ARBA00022777"/>
    </source>
</evidence>
<proteinExistence type="predicted"/>
<dbReference type="GO" id="GO:0005524">
    <property type="term" value="F:ATP binding"/>
    <property type="evidence" value="ECO:0007669"/>
    <property type="project" value="UniProtKB-UniRule"/>
</dbReference>
<dbReference type="InParanoid" id="E8R095"/>
<dbReference type="RefSeq" id="WP_013564510.1">
    <property type="nucleotide sequence ID" value="NC_014962.1"/>
</dbReference>
<dbReference type="OrthoDB" id="6111975at2"/>
<dbReference type="PROSITE" id="PS50082">
    <property type="entry name" value="WD_REPEATS_2"/>
    <property type="match status" value="2"/>
</dbReference>
<reference evidence="9 10" key="2">
    <citation type="journal article" date="2011" name="Stand. Genomic Sci.">
        <title>Complete genome sequence of Isosphaera pallida type strain (IS1B).</title>
        <authorList>
            <consortium name="US DOE Joint Genome Institute (JGI-PGF)"/>
            <person name="Goker M."/>
            <person name="Cleland D."/>
            <person name="Saunders E."/>
            <person name="Lapidus A."/>
            <person name="Nolan M."/>
            <person name="Lucas S."/>
            <person name="Hammon N."/>
            <person name="Deshpande S."/>
            <person name="Cheng J.F."/>
            <person name="Tapia R."/>
            <person name="Han C."/>
            <person name="Goodwin L."/>
            <person name="Pitluck S."/>
            <person name="Liolios K."/>
            <person name="Pagani I."/>
            <person name="Ivanova N."/>
            <person name="Mavromatis K."/>
            <person name="Pati A."/>
            <person name="Chen A."/>
            <person name="Palaniappan K."/>
            <person name="Land M."/>
            <person name="Hauser L."/>
            <person name="Chang Y.J."/>
            <person name="Jeffries C.D."/>
            <person name="Detter J.C."/>
            <person name="Beck B."/>
            <person name="Woyke T."/>
            <person name="Bristow J."/>
            <person name="Eisen J.A."/>
            <person name="Markowitz V."/>
            <person name="Hugenholtz P."/>
            <person name="Kyrpides N.C."/>
            <person name="Klenk H.P."/>
        </authorList>
    </citation>
    <scope>NUCLEOTIDE SEQUENCE [LARGE SCALE GENOMIC DNA]</scope>
    <source>
        <strain evidence="10">ATCC 43644 / DSM 9630 / IS1B</strain>
    </source>
</reference>
<evidence type="ECO:0000313" key="10">
    <source>
        <dbReference type="Proteomes" id="UP000008631"/>
    </source>
</evidence>
<dbReference type="PROSITE" id="PS00108">
    <property type="entry name" value="PROTEIN_KINASE_ST"/>
    <property type="match status" value="1"/>
</dbReference>
<dbReference type="PANTHER" id="PTHR43289">
    <property type="entry name" value="MITOGEN-ACTIVATED PROTEIN KINASE KINASE KINASE 20-RELATED"/>
    <property type="match status" value="1"/>
</dbReference>
<name>E8R095_ISOPI</name>
<feature type="domain" description="Protein kinase" evidence="8">
    <location>
        <begin position="68"/>
        <end position="332"/>
    </location>
</feature>
<dbReference type="SUPFAM" id="SSF50998">
    <property type="entry name" value="Quinoprotein alcohol dehydrogenase-like"/>
    <property type="match status" value="1"/>
</dbReference>
<feature type="repeat" description="WD" evidence="5">
    <location>
        <begin position="690"/>
        <end position="723"/>
    </location>
</feature>
<keyword evidence="1" id="KW-0808">Transferase</keyword>
<protein>
    <submittedName>
        <fullName evidence="9">Serine/threonine protein kinase with WD40 repeats</fullName>
    </submittedName>
</protein>
<dbReference type="Gene3D" id="2.130.10.10">
    <property type="entry name" value="YVTN repeat-like/Quinoprotein amine dehydrogenase"/>
    <property type="match status" value="2"/>
</dbReference>
<feature type="repeat" description="WD" evidence="5">
    <location>
        <begin position="733"/>
        <end position="766"/>
    </location>
</feature>